<dbReference type="InterPro" id="IPR036291">
    <property type="entry name" value="NAD(P)-bd_dom_sf"/>
</dbReference>
<name>A0A5R9C3G8_9LACT</name>
<dbReference type="EMBL" id="VBTE01000018">
    <property type="protein sequence ID" value="TLQ07303.1"/>
    <property type="molecule type" value="Genomic_DNA"/>
</dbReference>
<organism evidence="2 3">
    <name type="scientific">Marinilactibacillus psychrotolerans</name>
    <dbReference type="NCBI Taxonomy" id="191770"/>
    <lineage>
        <taxon>Bacteria</taxon>
        <taxon>Bacillati</taxon>
        <taxon>Bacillota</taxon>
        <taxon>Bacilli</taxon>
        <taxon>Lactobacillales</taxon>
        <taxon>Carnobacteriaceae</taxon>
        <taxon>Marinilactibacillus</taxon>
    </lineage>
</organism>
<dbReference type="OrthoDB" id="9776294at2"/>
<gene>
    <name evidence="2" type="ORF">FEZ48_07155</name>
</gene>
<comment type="caution">
    <text evidence="2">The sequence shown here is derived from an EMBL/GenBank/DDBJ whole genome shotgun (WGS) entry which is preliminary data.</text>
</comment>
<dbReference type="InterPro" id="IPR050721">
    <property type="entry name" value="Trk_Ktr_HKT_K-transport"/>
</dbReference>
<evidence type="ECO:0000313" key="2">
    <source>
        <dbReference type="EMBL" id="TLQ07303.1"/>
    </source>
</evidence>
<dbReference type="Pfam" id="PF02080">
    <property type="entry name" value="TrkA_C"/>
    <property type="match status" value="1"/>
</dbReference>
<dbReference type="AlphaFoldDB" id="A0A5R9C3G8"/>
<evidence type="ECO:0000259" key="1">
    <source>
        <dbReference type="PROSITE" id="PS51201"/>
    </source>
</evidence>
<dbReference type="PROSITE" id="PS51201">
    <property type="entry name" value="RCK_N"/>
    <property type="match status" value="1"/>
</dbReference>
<dbReference type="PANTHER" id="PTHR43833:SF7">
    <property type="entry name" value="KTR SYSTEM POTASSIUM UPTAKE PROTEIN C"/>
    <property type="match status" value="1"/>
</dbReference>
<dbReference type="GO" id="GO:0008324">
    <property type="term" value="F:monoatomic cation transmembrane transporter activity"/>
    <property type="evidence" value="ECO:0007669"/>
    <property type="project" value="InterPro"/>
</dbReference>
<dbReference type="SUPFAM" id="SSF51735">
    <property type="entry name" value="NAD(P)-binding Rossmann-fold domains"/>
    <property type="match status" value="1"/>
</dbReference>
<dbReference type="GO" id="GO:0006813">
    <property type="term" value="P:potassium ion transport"/>
    <property type="evidence" value="ECO:0007669"/>
    <property type="project" value="InterPro"/>
</dbReference>
<feature type="domain" description="RCK N-terminal" evidence="1">
    <location>
        <begin position="3"/>
        <end position="120"/>
    </location>
</feature>
<accession>A0A5R9C3G8</accession>
<dbReference type="InterPro" id="IPR006037">
    <property type="entry name" value="RCK_C"/>
</dbReference>
<dbReference type="Gene3D" id="3.30.70.1450">
    <property type="entry name" value="Regulator of K+ conductance, C-terminal domain"/>
    <property type="match status" value="1"/>
</dbReference>
<proteinExistence type="predicted"/>
<dbReference type="InterPro" id="IPR036721">
    <property type="entry name" value="RCK_C_sf"/>
</dbReference>
<evidence type="ECO:0000313" key="3">
    <source>
        <dbReference type="Proteomes" id="UP000307201"/>
    </source>
</evidence>
<dbReference type="InterPro" id="IPR003148">
    <property type="entry name" value="RCK_N"/>
</dbReference>
<dbReference type="Proteomes" id="UP000307201">
    <property type="component" value="Unassembled WGS sequence"/>
</dbReference>
<dbReference type="Pfam" id="PF02254">
    <property type="entry name" value="TrkA_N"/>
    <property type="match status" value="1"/>
</dbReference>
<dbReference type="PANTHER" id="PTHR43833">
    <property type="entry name" value="POTASSIUM CHANNEL PROTEIN 2-RELATED-RELATED"/>
    <property type="match status" value="1"/>
</dbReference>
<dbReference type="SUPFAM" id="SSF116726">
    <property type="entry name" value="TrkA C-terminal domain-like"/>
    <property type="match status" value="1"/>
</dbReference>
<reference evidence="2 3" key="1">
    <citation type="submission" date="2019-05" db="EMBL/GenBank/DDBJ databases">
        <title>The metagenome of a microbial culture collection derived from dairy environment covers the genomic content of the human microbiome.</title>
        <authorList>
            <person name="Roder T."/>
            <person name="Wuthrich D."/>
            <person name="Sattari Z."/>
            <person name="Von Ah U."/>
            <person name="Bar C."/>
            <person name="Ronchi F."/>
            <person name="Macpherson A.J."/>
            <person name="Ganal-Vonarburg S.C."/>
            <person name="Bruggmann R."/>
            <person name="Vergeres G."/>
        </authorList>
    </citation>
    <scope>NUCLEOTIDE SEQUENCE [LARGE SCALE GENOMIC DNA]</scope>
    <source>
        <strain evidence="2 3">FAM 24235</strain>
    </source>
</reference>
<protein>
    <submittedName>
        <fullName evidence="2">TrkA family potassium uptake protein</fullName>
    </submittedName>
</protein>
<dbReference type="Gene3D" id="3.40.50.720">
    <property type="entry name" value="NAD(P)-binding Rossmann-like Domain"/>
    <property type="match status" value="1"/>
</dbReference>
<dbReference type="STRING" id="191770.SAMN04488013_10630"/>
<sequence>MLNKVVGVLGLGVFGSTIAKELGEHYFDVIAIDKDLVDVNRVEEYVVQGVQGDITDLDLLKSIGFEKCDTVVVGTGSNLESSVLAVLNCKKLGIKHIIAKAKNKVHKEILLEVGAHEIIRPEKEMGDRVARNIMRNKILDVIELDEDNAIIEFLTPKEWVGKSLIQLDLRNKYKINVIGMKNSEGEKLQVNLSPDEKISPNSMLVAIGEPHTFEHLDYTNQLK</sequence>